<gene>
    <name evidence="2" type="ORF">DLK05_01195</name>
</gene>
<organism evidence="2 3">
    <name type="scientific">Ancylomarina longa</name>
    <dbReference type="NCBI Taxonomy" id="2487017"/>
    <lineage>
        <taxon>Bacteria</taxon>
        <taxon>Pseudomonadati</taxon>
        <taxon>Bacteroidota</taxon>
        <taxon>Bacteroidia</taxon>
        <taxon>Marinilabiliales</taxon>
        <taxon>Marinifilaceae</taxon>
        <taxon>Ancylomarina</taxon>
    </lineage>
</organism>
<dbReference type="Pfam" id="PF02579">
    <property type="entry name" value="Nitro_FeMo-Co"/>
    <property type="match status" value="1"/>
</dbReference>
<keyword evidence="3" id="KW-1185">Reference proteome</keyword>
<dbReference type="OrthoDB" id="1120248at2"/>
<dbReference type="RefSeq" id="WP_127342142.1">
    <property type="nucleotide sequence ID" value="NZ_RJJX01000001.1"/>
</dbReference>
<sequence length="145" mass="16897">MNEILKFAFAVNHSNLFEQKHFGDADKFIIYALNGKEISFVDEVENPYRIFKEEKKHGSQQKGKAIIHLLKDEGVKVFVSRQFGQNIKVINSHFIPVIVSVEEPIEAIEILKRHINWIEDELINKSSDYKLFLMKKGILKTIIKK</sequence>
<dbReference type="AlphaFoldDB" id="A0A434AZH8"/>
<accession>A0A434AZH8</accession>
<evidence type="ECO:0000313" key="3">
    <source>
        <dbReference type="Proteomes" id="UP000282985"/>
    </source>
</evidence>
<evidence type="ECO:0000259" key="1">
    <source>
        <dbReference type="Pfam" id="PF02579"/>
    </source>
</evidence>
<dbReference type="Gene3D" id="3.30.420.130">
    <property type="entry name" value="Dinitrogenase iron-molybdenum cofactor biosynthesis domain"/>
    <property type="match status" value="1"/>
</dbReference>
<dbReference type="EMBL" id="RJJX01000001">
    <property type="protein sequence ID" value="RUT80000.1"/>
    <property type="molecule type" value="Genomic_DNA"/>
</dbReference>
<proteinExistence type="predicted"/>
<dbReference type="SUPFAM" id="SSF53146">
    <property type="entry name" value="Nitrogenase accessory factor-like"/>
    <property type="match status" value="1"/>
</dbReference>
<comment type="caution">
    <text evidence="2">The sequence shown here is derived from an EMBL/GenBank/DDBJ whole genome shotgun (WGS) entry which is preliminary data.</text>
</comment>
<dbReference type="InterPro" id="IPR003731">
    <property type="entry name" value="Di-Nase_FeMo-co_biosynth"/>
</dbReference>
<evidence type="ECO:0000313" key="2">
    <source>
        <dbReference type="EMBL" id="RUT80000.1"/>
    </source>
</evidence>
<reference evidence="2 3" key="1">
    <citation type="submission" date="2018-11" db="EMBL/GenBank/DDBJ databases">
        <title>Parancylomarina longa gen. nov., sp. nov., isolated from sediments of southern Okinawa.</title>
        <authorList>
            <person name="Fu T."/>
        </authorList>
    </citation>
    <scope>NUCLEOTIDE SEQUENCE [LARGE SCALE GENOMIC DNA]</scope>
    <source>
        <strain evidence="2 3">T3-2 S1-C</strain>
    </source>
</reference>
<name>A0A434AZH8_9BACT</name>
<dbReference type="InterPro" id="IPR036105">
    <property type="entry name" value="DiNase_FeMo-co_biosyn_sf"/>
</dbReference>
<feature type="domain" description="Dinitrogenase iron-molybdenum cofactor biosynthesis" evidence="1">
    <location>
        <begin position="20"/>
        <end position="107"/>
    </location>
</feature>
<dbReference type="Proteomes" id="UP000282985">
    <property type="component" value="Unassembled WGS sequence"/>
</dbReference>
<protein>
    <recommendedName>
        <fullName evidence="1">Dinitrogenase iron-molybdenum cofactor biosynthesis domain-containing protein</fullName>
    </recommendedName>
</protein>